<accession>A0A6M2DLA0</accession>
<evidence type="ECO:0000259" key="9">
    <source>
        <dbReference type="PROSITE" id="PS00028"/>
    </source>
</evidence>
<dbReference type="PANTHER" id="PTHR11088">
    <property type="entry name" value="TRNA DIMETHYLALLYLTRANSFERASE"/>
    <property type="match status" value="1"/>
</dbReference>
<evidence type="ECO:0000256" key="2">
    <source>
        <dbReference type="ARBA" id="ARBA00022679"/>
    </source>
</evidence>
<dbReference type="Pfam" id="PF12171">
    <property type="entry name" value="zf-C2H2_jaz"/>
    <property type="match status" value="1"/>
</dbReference>
<dbReference type="SUPFAM" id="SSF52540">
    <property type="entry name" value="P-loop containing nucleoside triphosphate hydrolases"/>
    <property type="match status" value="2"/>
</dbReference>
<dbReference type="InterPro" id="IPR036236">
    <property type="entry name" value="Znf_C2H2_sf"/>
</dbReference>
<reference evidence="10" key="1">
    <citation type="submission" date="2020-03" db="EMBL/GenBank/DDBJ databases">
        <title>Transcriptomic Profiling of the Digestive Tract of the Rat Flea, Xenopsylla cheopis, Following Blood Feeding and Infection with Yersinia pestis.</title>
        <authorList>
            <person name="Bland D.M."/>
            <person name="Martens C.A."/>
            <person name="Virtaneva K."/>
            <person name="Kanakabandi K."/>
            <person name="Long D."/>
            <person name="Rosenke R."/>
            <person name="Saturday G.A."/>
            <person name="Hoyt F.H."/>
            <person name="Bruno D.P."/>
            <person name="Ribeiro J.M.C."/>
            <person name="Hinnebusch J."/>
        </authorList>
    </citation>
    <scope>NUCLEOTIDE SEQUENCE</scope>
</reference>
<keyword evidence="6" id="KW-0862">Zinc</keyword>
<dbReference type="GO" id="GO:0005524">
    <property type="term" value="F:ATP binding"/>
    <property type="evidence" value="ECO:0007669"/>
    <property type="project" value="UniProtKB-KW"/>
</dbReference>
<protein>
    <submittedName>
        <fullName evidence="10">Putative trna delta2-isopentenylpyrophosphate transferase</fullName>
    </submittedName>
</protein>
<organism evidence="10">
    <name type="scientific">Xenopsylla cheopis</name>
    <name type="common">Oriental rat flea</name>
    <name type="synonym">Pulex cheopis</name>
    <dbReference type="NCBI Taxonomy" id="163159"/>
    <lineage>
        <taxon>Eukaryota</taxon>
        <taxon>Metazoa</taxon>
        <taxon>Ecdysozoa</taxon>
        <taxon>Arthropoda</taxon>
        <taxon>Hexapoda</taxon>
        <taxon>Insecta</taxon>
        <taxon>Pterygota</taxon>
        <taxon>Neoptera</taxon>
        <taxon>Endopterygota</taxon>
        <taxon>Siphonaptera</taxon>
        <taxon>Pulicidae</taxon>
        <taxon>Xenopsyllinae</taxon>
        <taxon>Xenopsylla</taxon>
    </lineage>
</organism>
<name>A0A6M2DLA0_XENCH</name>
<dbReference type="GO" id="GO:0005739">
    <property type="term" value="C:mitochondrion"/>
    <property type="evidence" value="ECO:0007669"/>
    <property type="project" value="TreeGrafter"/>
</dbReference>
<evidence type="ECO:0000256" key="6">
    <source>
        <dbReference type="ARBA" id="ARBA00022833"/>
    </source>
</evidence>
<evidence type="ECO:0000256" key="3">
    <source>
        <dbReference type="ARBA" id="ARBA00022723"/>
    </source>
</evidence>
<evidence type="ECO:0000256" key="8">
    <source>
        <dbReference type="SAM" id="MobiDB-lite"/>
    </source>
</evidence>
<dbReference type="PANTHER" id="PTHR11088:SF89">
    <property type="entry name" value="TRNA DIMETHYLALLYLTRANSFERASE"/>
    <property type="match status" value="1"/>
</dbReference>
<dbReference type="GO" id="GO:0006400">
    <property type="term" value="P:tRNA modification"/>
    <property type="evidence" value="ECO:0007669"/>
    <property type="project" value="TreeGrafter"/>
</dbReference>
<sequence length="470" mass="53976">MLRKCPLIVILGSTGTGKTKLSIEIAKKFKGEVIGADSMQVYKGLDIVTAKATKQEQSQAVHHLLDVAQPGEAFTVVHYKTKALQIISDLLQKNTLPIIVGGTNYYIESILWNVLVDSSCNKNLVAPRPSLNTLNNVQAQNVSDDSSQESDDEFVANEITFSQNQKKVTLTSEDEKKWEYMSGAELHEILKKVDPKSALRLHPNNKRKIMRSLQIYLYTGKTHTEILQEQRNPESGGCAIGGPLRFQNVVLIWLNCEQNILNARLDSRVDSMMEEGLINELKEFRDLYVRTQDSPDYTLGILQTIGLKELTPYLEYVEREENIDENHKNKLLKECLDNLKLVTRRYARKQNRWVRNRFLGYKDRQVPPVYALDTSDPSKWNEMVRDPAFHIIESYISDTEPNLKPLEQVFNPNSSEDVDPEITHYCEICERIFIGDFQWQLHQKSNKHKKVAMSKAKRQELHTDNKAVDM</sequence>
<dbReference type="GO" id="GO:0008270">
    <property type="term" value="F:zinc ion binding"/>
    <property type="evidence" value="ECO:0007669"/>
    <property type="project" value="UniProtKB-KW"/>
</dbReference>
<evidence type="ECO:0000256" key="7">
    <source>
        <dbReference type="ARBA" id="ARBA00022840"/>
    </source>
</evidence>
<dbReference type="SUPFAM" id="SSF57667">
    <property type="entry name" value="beta-beta-alpha zinc fingers"/>
    <property type="match status" value="1"/>
</dbReference>
<dbReference type="EMBL" id="GIIL01003367">
    <property type="protein sequence ID" value="NOV47093.1"/>
    <property type="molecule type" value="Transcribed_RNA"/>
</dbReference>
<dbReference type="HAMAP" id="MF_00185">
    <property type="entry name" value="IPP_trans"/>
    <property type="match status" value="1"/>
</dbReference>
<comment type="similarity">
    <text evidence="1">Belongs to the IPP transferase family.</text>
</comment>
<dbReference type="PROSITE" id="PS00028">
    <property type="entry name" value="ZINC_FINGER_C2H2_1"/>
    <property type="match status" value="1"/>
</dbReference>
<keyword evidence="3" id="KW-0479">Metal-binding</keyword>
<feature type="region of interest" description="Disordered" evidence="8">
    <location>
        <begin position="451"/>
        <end position="470"/>
    </location>
</feature>
<dbReference type="Gene3D" id="3.30.160.60">
    <property type="entry name" value="Classic Zinc Finger"/>
    <property type="match status" value="1"/>
</dbReference>
<evidence type="ECO:0000313" key="10">
    <source>
        <dbReference type="EMBL" id="NOV47093.1"/>
    </source>
</evidence>
<dbReference type="Gene3D" id="3.40.50.300">
    <property type="entry name" value="P-loop containing nucleotide triphosphate hydrolases"/>
    <property type="match status" value="1"/>
</dbReference>
<keyword evidence="7" id="KW-0067">ATP-binding</keyword>
<dbReference type="InterPro" id="IPR013087">
    <property type="entry name" value="Znf_C2H2_type"/>
</dbReference>
<evidence type="ECO:0000256" key="1">
    <source>
        <dbReference type="ARBA" id="ARBA00005842"/>
    </source>
</evidence>
<keyword evidence="4" id="KW-0547">Nucleotide-binding</keyword>
<evidence type="ECO:0000256" key="5">
    <source>
        <dbReference type="ARBA" id="ARBA00022771"/>
    </source>
</evidence>
<feature type="compositionally biased region" description="Basic and acidic residues" evidence="8">
    <location>
        <begin position="457"/>
        <end position="470"/>
    </location>
</feature>
<dbReference type="InterPro" id="IPR018022">
    <property type="entry name" value="IPT"/>
</dbReference>
<dbReference type="Gene3D" id="1.10.20.140">
    <property type="match status" value="1"/>
</dbReference>
<dbReference type="InterPro" id="IPR039657">
    <property type="entry name" value="Dimethylallyltransferase"/>
</dbReference>
<keyword evidence="5" id="KW-0863">Zinc-finger</keyword>
<keyword evidence="2 10" id="KW-0808">Transferase</keyword>
<dbReference type="InterPro" id="IPR027417">
    <property type="entry name" value="P-loop_NTPase"/>
</dbReference>
<proteinExistence type="inferred from homology"/>
<evidence type="ECO:0000256" key="4">
    <source>
        <dbReference type="ARBA" id="ARBA00022741"/>
    </source>
</evidence>
<dbReference type="Pfam" id="PF01715">
    <property type="entry name" value="IPPT"/>
    <property type="match status" value="1"/>
</dbReference>
<feature type="domain" description="C2H2-type" evidence="9">
    <location>
        <begin position="426"/>
        <end position="448"/>
    </location>
</feature>
<dbReference type="AlphaFoldDB" id="A0A6M2DLA0"/>
<dbReference type="GO" id="GO:0052381">
    <property type="term" value="F:tRNA dimethylallyltransferase activity"/>
    <property type="evidence" value="ECO:0007669"/>
    <property type="project" value="InterPro"/>
</dbReference>
<dbReference type="InterPro" id="IPR022755">
    <property type="entry name" value="Znf_C2H2_jaz"/>
</dbReference>